<feature type="transmembrane region" description="Helical" evidence="8">
    <location>
        <begin position="591"/>
        <end position="612"/>
    </location>
</feature>
<dbReference type="RefSeq" id="WP_091455568.1">
    <property type="nucleotide sequence ID" value="NZ_FMZZ01000015.1"/>
</dbReference>
<dbReference type="Proteomes" id="UP000199501">
    <property type="component" value="Unassembled WGS sequence"/>
</dbReference>
<evidence type="ECO:0000313" key="11">
    <source>
        <dbReference type="Proteomes" id="UP000199501"/>
    </source>
</evidence>
<feature type="transmembrane region" description="Helical" evidence="8">
    <location>
        <begin position="365"/>
        <end position="389"/>
    </location>
</feature>
<dbReference type="GO" id="GO:0005886">
    <property type="term" value="C:plasma membrane"/>
    <property type="evidence" value="ECO:0007669"/>
    <property type="project" value="UniProtKB-SubCell"/>
</dbReference>
<accession>A0A1G6WLV9</accession>
<feature type="region of interest" description="Disordered" evidence="7">
    <location>
        <begin position="723"/>
        <end position="775"/>
    </location>
</feature>
<dbReference type="InterPro" id="IPR004869">
    <property type="entry name" value="MMPL_dom"/>
</dbReference>
<evidence type="ECO:0000256" key="7">
    <source>
        <dbReference type="SAM" id="MobiDB-lite"/>
    </source>
</evidence>
<dbReference type="Gene3D" id="1.20.1640.10">
    <property type="entry name" value="Multidrug efflux transporter AcrB transmembrane domain"/>
    <property type="match status" value="2"/>
</dbReference>
<keyword evidence="3" id="KW-1003">Cell membrane</keyword>
<reference evidence="11" key="1">
    <citation type="submission" date="2016-10" db="EMBL/GenBank/DDBJ databases">
        <authorList>
            <person name="Varghese N."/>
            <person name="Submissions S."/>
        </authorList>
    </citation>
    <scope>NUCLEOTIDE SEQUENCE [LARGE SCALE GENOMIC DNA]</scope>
    <source>
        <strain evidence="11">IBRC-M 10403</strain>
    </source>
</reference>
<dbReference type="PROSITE" id="PS50156">
    <property type="entry name" value="SSD"/>
    <property type="match status" value="1"/>
</dbReference>
<dbReference type="SUPFAM" id="SSF82866">
    <property type="entry name" value="Multidrug efflux transporter AcrB transmembrane domain"/>
    <property type="match status" value="2"/>
</dbReference>
<evidence type="ECO:0000256" key="4">
    <source>
        <dbReference type="ARBA" id="ARBA00022692"/>
    </source>
</evidence>
<dbReference type="PANTHER" id="PTHR33406">
    <property type="entry name" value="MEMBRANE PROTEIN MJ1562-RELATED"/>
    <property type="match status" value="1"/>
</dbReference>
<keyword evidence="4 8" id="KW-0812">Transmembrane</keyword>
<comment type="subcellular location">
    <subcellularLocation>
        <location evidence="1">Cell membrane</location>
        <topology evidence="1">Multi-pass membrane protein</topology>
    </subcellularLocation>
</comment>
<dbReference type="OrthoDB" id="7051771at2"/>
<dbReference type="STRING" id="1271860.SAMN05216174_11573"/>
<feature type="compositionally biased region" description="Pro residues" evidence="7">
    <location>
        <begin position="731"/>
        <end position="745"/>
    </location>
</feature>
<gene>
    <name evidence="10" type="ORF">SAMN05216174_11573</name>
</gene>
<dbReference type="InterPro" id="IPR000731">
    <property type="entry name" value="SSD"/>
</dbReference>
<evidence type="ECO:0000256" key="1">
    <source>
        <dbReference type="ARBA" id="ARBA00004651"/>
    </source>
</evidence>
<evidence type="ECO:0000256" key="3">
    <source>
        <dbReference type="ARBA" id="ARBA00022475"/>
    </source>
</evidence>
<feature type="compositionally biased region" description="Basic and acidic residues" evidence="7">
    <location>
        <begin position="757"/>
        <end position="775"/>
    </location>
</feature>
<protein>
    <submittedName>
        <fullName evidence="10">Putative drug exporter of the RND superfamily</fullName>
    </submittedName>
</protein>
<feature type="transmembrane region" description="Helical" evidence="8">
    <location>
        <begin position="524"/>
        <end position="543"/>
    </location>
</feature>
<keyword evidence="5 8" id="KW-1133">Transmembrane helix</keyword>
<evidence type="ECO:0000256" key="8">
    <source>
        <dbReference type="SAM" id="Phobius"/>
    </source>
</evidence>
<evidence type="ECO:0000256" key="2">
    <source>
        <dbReference type="ARBA" id="ARBA00010157"/>
    </source>
</evidence>
<organism evidence="10 11">
    <name type="scientific">Actinokineospora iranica</name>
    <dbReference type="NCBI Taxonomy" id="1271860"/>
    <lineage>
        <taxon>Bacteria</taxon>
        <taxon>Bacillati</taxon>
        <taxon>Actinomycetota</taxon>
        <taxon>Actinomycetes</taxon>
        <taxon>Pseudonocardiales</taxon>
        <taxon>Pseudonocardiaceae</taxon>
        <taxon>Actinokineospora</taxon>
    </lineage>
</organism>
<comment type="similarity">
    <text evidence="2">Belongs to the resistance-nodulation-cell division (RND) (TC 2.A.6) family. MmpL subfamily.</text>
</comment>
<dbReference type="EMBL" id="FMZZ01000015">
    <property type="protein sequence ID" value="SDD66774.1"/>
    <property type="molecule type" value="Genomic_DNA"/>
</dbReference>
<keyword evidence="6 8" id="KW-0472">Membrane</keyword>
<feature type="transmembrane region" description="Helical" evidence="8">
    <location>
        <begin position="230"/>
        <end position="247"/>
    </location>
</feature>
<dbReference type="InterPro" id="IPR050545">
    <property type="entry name" value="Mycobact_MmpL"/>
</dbReference>
<feature type="transmembrane region" description="Helical" evidence="8">
    <location>
        <begin position="175"/>
        <end position="193"/>
    </location>
</feature>
<feature type="domain" description="SSD" evidence="9">
    <location>
        <begin position="197"/>
        <end position="325"/>
    </location>
</feature>
<evidence type="ECO:0000313" key="10">
    <source>
        <dbReference type="EMBL" id="SDD66774.1"/>
    </source>
</evidence>
<proteinExistence type="inferred from homology"/>
<feature type="transmembrane region" description="Helical" evidence="8">
    <location>
        <begin position="300"/>
        <end position="326"/>
    </location>
</feature>
<name>A0A1G6WLV9_9PSEU</name>
<feature type="transmembrane region" description="Helical" evidence="8">
    <location>
        <begin position="667"/>
        <end position="692"/>
    </location>
</feature>
<feature type="transmembrane region" description="Helical" evidence="8">
    <location>
        <begin position="200"/>
        <end position="218"/>
    </location>
</feature>
<evidence type="ECO:0000256" key="5">
    <source>
        <dbReference type="ARBA" id="ARBA00022989"/>
    </source>
</evidence>
<feature type="transmembrane region" description="Helical" evidence="8">
    <location>
        <begin position="550"/>
        <end position="571"/>
    </location>
</feature>
<dbReference type="AlphaFoldDB" id="A0A1G6WLV9"/>
<dbReference type="Pfam" id="PF03176">
    <property type="entry name" value="MMPL"/>
    <property type="match status" value="2"/>
</dbReference>
<evidence type="ECO:0000259" key="9">
    <source>
        <dbReference type="PROSITE" id="PS50156"/>
    </source>
</evidence>
<feature type="transmembrane region" description="Helical" evidence="8">
    <location>
        <begin position="275"/>
        <end position="294"/>
    </location>
</feature>
<sequence length="775" mass="81748">MRPLALFCYRHAWWIIAVWLVLLAGVTVTSRASGIDYRDVLALPAADSTQAQDLLRQTAGGVSGAQERVVFAADKPVSDAGVRARIEPMLADIARLPHVTAVVSPYTPEGQAQISPQGRIAFATVTYGVAADDVDLAQARALVDTARSAEGAGLRVAVDGAVAARTIPPPNLNDAGFGLLAAAIVLLVTFGSLFSMLVPILTAVVSVATAAGVVGLLTHTMDVPAVSQEIVALLGLGVGVDYALFVVTRYRQGLVAGEPPEAALGHAAVTSGRSVLFAGVTVCVSLLGMFTVGIDFLDGIAISASVAVLMTMVAALTLLPALLRLFGIRMLSRRLRTDLARRHLKTEPEGKMWAALARGVTRRPLWSTLAALLVIGVLSLPVLSLRLGVPDAGLHPPESTSRQAYDLLADGFGPGFTGPLVVVGRVDTDGQRQAVLTARRQLAELDEVALVPPPLLSPTRDGRTIAALLVYPKTAPQDPATDRLVDRVRGEVVPAAVRGTGATLHVGGSTAVQSDFARAITDRLPLFLGTVVAISFVLLVIVFRSLLIPLTAALMNLLAAAAMFGVLTAVFQWGWFASATGLDGTGPIEPYIPVFLFAGLFGLSMDYEVFLVGRIQEEWHKRRDTIEATVHGLASTGRTITAAALIMGLVFVSFVPAGDRVVKESGLGLTIAVLLDAVVIRVALVPAIMALFGRANWWLPGFLDRLLPRLDIEGPRPGGFDWFSPSLTPAAPRPATRPAPLPPAVPGGARHTRGRPGRADRSRARERDAARRGRP</sequence>
<keyword evidence="11" id="KW-1185">Reference proteome</keyword>
<dbReference type="PANTHER" id="PTHR33406:SF11">
    <property type="entry name" value="MEMBRANE PROTEIN SCO6666-RELATED"/>
    <property type="match status" value="1"/>
</dbReference>
<evidence type="ECO:0000256" key="6">
    <source>
        <dbReference type="ARBA" id="ARBA00023136"/>
    </source>
</evidence>
<feature type="transmembrane region" description="Helical" evidence="8">
    <location>
        <begin position="633"/>
        <end position="655"/>
    </location>
</feature>